<sequence>MDIRRFQSGQTFHKDKINKRENKYLRKLPQVHPPYIMIDTSSTK</sequence>
<proteinExistence type="predicted"/>
<dbReference type="AlphaFoldDB" id="A0A516KL06"/>
<organism evidence="2 3">
    <name type="scientific">Radiobacillus deserti</name>
    <dbReference type="NCBI Taxonomy" id="2594883"/>
    <lineage>
        <taxon>Bacteria</taxon>
        <taxon>Bacillati</taxon>
        <taxon>Bacillota</taxon>
        <taxon>Bacilli</taxon>
        <taxon>Bacillales</taxon>
        <taxon>Bacillaceae</taxon>
        <taxon>Radiobacillus</taxon>
    </lineage>
</organism>
<dbReference type="Proteomes" id="UP000315215">
    <property type="component" value="Chromosome"/>
</dbReference>
<name>A0A516KL06_9BACI</name>
<dbReference type="OrthoDB" id="9790935at2"/>
<feature type="compositionally biased region" description="Basic and acidic residues" evidence="1">
    <location>
        <begin position="12"/>
        <end position="21"/>
    </location>
</feature>
<dbReference type="KEGG" id="aqt:FN924_02620"/>
<dbReference type="EMBL" id="CP041666">
    <property type="protein sequence ID" value="QDP42067.1"/>
    <property type="molecule type" value="Genomic_DNA"/>
</dbReference>
<evidence type="ECO:0000313" key="3">
    <source>
        <dbReference type="Proteomes" id="UP000315215"/>
    </source>
</evidence>
<protein>
    <submittedName>
        <fullName evidence="2">IS110 family transposase</fullName>
    </submittedName>
</protein>
<keyword evidence="3" id="KW-1185">Reference proteome</keyword>
<accession>A0A516KL06</accession>
<evidence type="ECO:0000313" key="2">
    <source>
        <dbReference type="EMBL" id="QDP42067.1"/>
    </source>
</evidence>
<evidence type="ECO:0000256" key="1">
    <source>
        <dbReference type="SAM" id="MobiDB-lite"/>
    </source>
</evidence>
<reference evidence="2 3" key="1">
    <citation type="submission" date="2019-07" db="EMBL/GenBank/DDBJ databases">
        <authorList>
            <person name="Li J."/>
        </authorList>
    </citation>
    <scope>NUCLEOTIDE SEQUENCE [LARGE SCALE GENOMIC DNA]</scope>
    <source>
        <strain evidence="2 3">TKL69</strain>
    </source>
</reference>
<gene>
    <name evidence="2" type="ORF">FN924_02620</name>
</gene>
<feature type="region of interest" description="Disordered" evidence="1">
    <location>
        <begin position="1"/>
        <end position="21"/>
    </location>
</feature>